<dbReference type="KEGG" id="mlt:VC82_933"/>
<sequence length="179" mass="20504">MVNSRNLHKPLFLLTFLAISLMQSCLDNQMMTQRGNNGRFGATEEKTLEGHFKFRVCMEYENQKTDSIYTKQFEKYRESGFDVVWIDEGRQEILRRLAPIAEQVGLDLDHKMFGDERGSREHGSTSYADLEVTELSPKQFKDQIELAMANGAEGVSVFDGDYLTGEHLEVIAVLSRKNK</sequence>
<organism evidence="1 2">
    <name type="scientific">Flagellimonas lutaonensis</name>
    <dbReference type="NCBI Taxonomy" id="516051"/>
    <lineage>
        <taxon>Bacteria</taxon>
        <taxon>Pseudomonadati</taxon>
        <taxon>Bacteroidota</taxon>
        <taxon>Flavobacteriia</taxon>
        <taxon>Flavobacteriales</taxon>
        <taxon>Flavobacteriaceae</taxon>
        <taxon>Flagellimonas</taxon>
    </lineage>
</organism>
<proteinExistence type="predicted"/>
<reference evidence="1 2" key="1">
    <citation type="submission" date="2015-03" db="EMBL/GenBank/DDBJ databases">
        <title>Complete genome sequence of Muricauda lutaonensis CC-HSB-11T, isolated from a coastal hot spring.</title>
        <authorList>
            <person name="Kim K.M."/>
        </authorList>
    </citation>
    <scope>NUCLEOTIDE SEQUENCE [LARGE SCALE GENOMIC DNA]</scope>
    <source>
        <strain evidence="1 2">CC-HSB-11</strain>
    </source>
</reference>
<accession>A0A0D5YRT6</accession>
<gene>
    <name evidence="1" type="ORF">VC82_933</name>
</gene>
<evidence type="ECO:0008006" key="3">
    <source>
        <dbReference type="Google" id="ProtNLM"/>
    </source>
</evidence>
<keyword evidence="2" id="KW-1185">Reference proteome</keyword>
<evidence type="ECO:0000313" key="2">
    <source>
        <dbReference type="Proteomes" id="UP000032726"/>
    </source>
</evidence>
<dbReference type="EMBL" id="CP011071">
    <property type="protein sequence ID" value="AKA34583.1"/>
    <property type="molecule type" value="Genomic_DNA"/>
</dbReference>
<dbReference type="STRING" id="516051.VC82_933"/>
<dbReference type="AlphaFoldDB" id="A0A0D5YRT6"/>
<name>A0A0D5YRT6_9FLAO</name>
<dbReference type="HOGENOM" id="CLU_1501883_0_0_10"/>
<dbReference type="InterPro" id="IPR036237">
    <property type="entry name" value="Xyl_isomerase-like_sf"/>
</dbReference>
<dbReference type="SUPFAM" id="SSF51658">
    <property type="entry name" value="Xylose isomerase-like"/>
    <property type="match status" value="1"/>
</dbReference>
<dbReference type="Proteomes" id="UP000032726">
    <property type="component" value="Chromosome"/>
</dbReference>
<protein>
    <recommendedName>
        <fullName evidence="3">Lipoprotein</fullName>
    </recommendedName>
</protein>
<evidence type="ECO:0000313" key="1">
    <source>
        <dbReference type="EMBL" id="AKA34583.1"/>
    </source>
</evidence>
<dbReference type="PROSITE" id="PS51257">
    <property type="entry name" value="PROKAR_LIPOPROTEIN"/>
    <property type="match status" value="1"/>
</dbReference>